<keyword evidence="3" id="KW-0648">Protein biosynthesis</keyword>
<dbReference type="Pfam" id="PF00472">
    <property type="entry name" value="RF-1"/>
    <property type="match status" value="1"/>
</dbReference>
<dbReference type="InterPro" id="IPR045853">
    <property type="entry name" value="Pep_chain_release_fac_I_sf"/>
</dbReference>
<dbReference type="Gene3D" id="6.10.140.1950">
    <property type="match status" value="1"/>
</dbReference>
<gene>
    <name evidence="5" type="ORF">MVES_000310</name>
</gene>
<evidence type="ECO:0000259" key="4">
    <source>
        <dbReference type="PROSITE" id="PS00745"/>
    </source>
</evidence>
<dbReference type="OrthoDB" id="2019491at2759"/>
<dbReference type="Proteomes" id="UP000232875">
    <property type="component" value="Unassembled WGS sequence"/>
</dbReference>
<protein>
    <recommendedName>
        <fullName evidence="4">Prokaryotic-type class I peptide chain release factors domain-containing protein</fullName>
    </recommendedName>
</protein>
<dbReference type="FunFam" id="3.30.160.20:FF:000070">
    <property type="entry name" value="Related to MRF1-peptide chain release factor, mitochondrial"/>
    <property type="match status" value="1"/>
</dbReference>
<proteinExistence type="inferred from homology"/>
<dbReference type="Gene3D" id="3.30.70.1660">
    <property type="match status" value="1"/>
</dbReference>
<dbReference type="InterPro" id="IPR050057">
    <property type="entry name" value="Prokaryotic/Mito_RF"/>
</dbReference>
<dbReference type="PANTHER" id="PTHR43804:SF7">
    <property type="entry name" value="LD18447P"/>
    <property type="match status" value="1"/>
</dbReference>
<sequence length="378" mass="41681">MMQKRESLLCHTAPTLAASQTIKDLESVHKAWDTWHKMTQNYASTIQLCETEQDAELRELAEQEAAAIEAHIAQARTQIRQQMLASAPGTIQDRGAIIELKQGVGGQESCLFLGEMLRMYTKYCENRAMQAADSDDPDELGAGWSVELLSSTPVDVSAAGSGDAMREAILQVHGAGAFAALQFEAGVHRVQRIPATQNLGKLQTSTIALLVMPMQGNAEQADDLVDPKDVRLDTMRARGAGGQHVNRTESAVRLTHIPTGITVSMQDSRSQHQNKSKAWEVLRARLLDRKIRKDQEENRALRRSQVASADRSERVRTYNFPQDRVTDHRVGISLSGISSIMDGDDGGGAGLTYLIQELRERDEDERLDALLAMHKNSG</sequence>
<evidence type="ECO:0000256" key="2">
    <source>
        <dbReference type="ARBA" id="ARBA00022481"/>
    </source>
</evidence>
<keyword evidence="2" id="KW-0488">Methylation</keyword>
<name>A0A2N1JFL1_9BASI</name>
<reference evidence="5 6" key="1">
    <citation type="submission" date="2017-10" db="EMBL/GenBank/DDBJ databases">
        <title>A novel species of cold-tolerant Malassezia isolated from bats.</title>
        <authorList>
            <person name="Lorch J.M."/>
            <person name="Palmer J.M."/>
            <person name="Vanderwolf K.J."/>
            <person name="Schmidt K.Z."/>
            <person name="Verant M.L."/>
            <person name="Weller T.J."/>
            <person name="Blehert D.S."/>
        </authorList>
    </citation>
    <scope>NUCLEOTIDE SEQUENCE [LARGE SCALE GENOMIC DNA]</scope>
    <source>
        <strain evidence="5 6">NWHC:44797-103</strain>
    </source>
</reference>
<dbReference type="Gene3D" id="3.30.160.20">
    <property type="match status" value="1"/>
</dbReference>
<evidence type="ECO:0000256" key="3">
    <source>
        <dbReference type="ARBA" id="ARBA00022917"/>
    </source>
</evidence>
<keyword evidence="6" id="KW-1185">Reference proteome</keyword>
<dbReference type="Pfam" id="PF03462">
    <property type="entry name" value="PCRF"/>
    <property type="match status" value="1"/>
</dbReference>
<dbReference type="SMART" id="SM00937">
    <property type="entry name" value="PCRF"/>
    <property type="match status" value="1"/>
</dbReference>
<evidence type="ECO:0000256" key="1">
    <source>
        <dbReference type="ARBA" id="ARBA00010835"/>
    </source>
</evidence>
<feature type="domain" description="Prokaryotic-type class I peptide chain release factors" evidence="4">
    <location>
        <begin position="236"/>
        <end position="252"/>
    </location>
</feature>
<dbReference type="GO" id="GO:0005739">
    <property type="term" value="C:mitochondrion"/>
    <property type="evidence" value="ECO:0007669"/>
    <property type="project" value="GOC"/>
</dbReference>
<comment type="similarity">
    <text evidence="1">Belongs to the prokaryotic/mitochondrial release factor family.</text>
</comment>
<evidence type="ECO:0000313" key="6">
    <source>
        <dbReference type="Proteomes" id="UP000232875"/>
    </source>
</evidence>
<dbReference type="GO" id="GO:0032543">
    <property type="term" value="P:mitochondrial translation"/>
    <property type="evidence" value="ECO:0007669"/>
    <property type="project" value="UniProtKB-ARBA"/>
</dbReference>
<dbReference type="PANTHER" id="PTHR43804">
    <property type="entry name" value="LD18447P"/>
    <property type="match status" value="1"/>
</dbReference>
<dbReference type="AlphaFoldDB" id="A0A2N1JFL1"/>
<accession>A0A2N1JFL1</accession>
<dbReference type="PROSITE" id="PS00745">
    <property type="entry name" value="RF_PROK_I"/>
    <property type="match status" value="1"/>
</dbReference>
<dbReference type="InterPro" id="IPR005139">
    <property type="entry name" value="PCRF"/>
</dbReference>
<dbReference type="STRING" id="2020962.A0A2N1JFL1"/>
<dbReference type="EMBL" id="KZ454987">
    <property type="protein sequence ID" value="PKI85329.1"/>
    <property type="molecule type" value="Genomic_DNA"/>
</dbReference>
<dbReference type="GO" id="GO:0003747">
    <property type="term" value="F:translation release factor activity"/>
    <property type="evidence" value="ECO:0007669"/>
    <property type="project" value="InterPro"/>
</dbReference>
<dbReference type="SUPFAM" id="SSF75620">
    <property type="entry name" value="Release factor"/>
    <property type="match status" value="1"/>
</dbReference>
<organism evidence="5 6">
    <name type="scientific">Malassezia vespertilionis</name>
    <dbReference type="NCBI Taxonomy" id="2020962"/>
    <lineage>
        <taxon>Eukaryota</taxon>
        <taxon>Fungi</taxon>
        <taxon>Dikarya</taxon>
        <taxon>Basidiomycota</taxon>
        <taxon>Ustilaginomycotina</taxon>
        <taxon>Malasseziomycetes</taxon>
        <taxon>Malasseziales</taxon>
        <taxon>Malasseziaceae</taxon>
        <taxon>Malassezia</taxon>
    </lineage>
</organism>
<dbReference type="InterPro" id="IPR000352">
    <property type="entry name" value="Pep_chain_release_fac_I"/>
</dbReference>
<evidence type="ECO:0000313" key="5">
    <source>
        <dbReference type="EMBL" id="PKI85329.1"/>
    </source>
</evidence>